<gene>
    <name evidence="1" type="ORF">BDM02DRAFT_3182063</name>
</gene>
<name>A0ACB6ZXU1_THEGA</name>
<protein>
    <submittedName>
        <fullName evidence="1">Uncharacterized protein</fullName>
    </submittedName>
</protein>
<evidence type="ECO:0000313" key="2">
    <source>
        <dbReference type="Proteomes" id="UP000886501"/>
    </source>
</evidence>
<dbReference type="EMBL" id="MU117961">
    <property type="protein sequence ID" value="KAF9654240.1"/>
    <property type="molecule type" value="Genomic_DNA"/>
</dbReference>
<organism evidence="1 2">
    <name type="scientific">Thelephora ganbajun</name>
    <name type="common">Ganba fungus</name>
    <dbReference type="NCBI Taxonomy" id="370292"/>
    <lineage>
        <taxon>Eukaryota</taxon>
        <taxon>Fungi</taxon>
        <taxon>Dikarya</taxon>
        <taxon>Basidiomycota</taxon>
        <taxon>Agaricomycotina</taxon>
        <taxon>Agaricomycetes</taxon>
        <taxon>Thelephorales</taxon>
        <taxon>Thelephoraceae</taxon>
        <taxon>Thelephora</taxon>
    </lineage>
</organism>
<accession>A0ACB6ZXU1</accession>
<reference evidence="1" key="1">
    <citation type="submission" date="2019-10" db="EMBL/GenBank/DDBJ databases">
        <authorList>
            <consortium name="DOE Joint Genome Institute"/>
            <person name="Kuo A."/>
            <person name="Miyauchi S."/>
            <person name="Kiss E."/>
            <person name="Drula E."/>
            <person name="Kohler A."/>
            <person name="Sanchez-Garcia M."/>
            <person name="Andreopoulos B."/>
            <person name="Barry K.W."/>
            <person name="Bonito G."/>
            <person name="Buee M."/>
            <person name="Carver A."/>
            <person name="Chen C."/>
            <person name="Cichocki N."/>
            <person name="Clum A."/>
            <person name="Culley D."/>
            <person name="Crous P.W."/>
            <person name="Fauchery L."/>
            <person name="Girlanda M."/>
            <person name="Hayes R."/>
            <person name="Keri Z."/>
            <person name="Labutti K."/>
            <person name="Lipzen A."/>
            <person name="Lombard V."/>
            <person name="Magnuson J."/>
            <person name="Maillard F."/>
            <person name="Morin E."/>
            <person name="Murat C."/>
            <person name="Nolan M."/>
            <person name="Ohm R."/>
            <person name="Pangilinan J."/>
            <person name="Pereira M."/>
            <person name="Perotto S."/>
            <person name="Peter M."/>
            <person name="Riley R."/>
            <person name="Sitrit Y."/>
            <person name="Stielow B."/>
            <person name="Szollosi G."/>
            <person name="Zifcakova L."/>
            <person name="Stursova M."/>
            <person name="Spatafora J.W."/>
            <person name="Tedersoo L."/>
            <person name="Vaario L.-M."/>
            <person name="Yamada A."/>
            <person name="Yan M."/>
            <person name="Wang P."/>
            <person name="Xu J."/>
            <person name="Bruns T."/>
            <person name="Baldrian P."/>
            <person name="Vilgalys R."/>
            <person name="Henrissat B."/>
            <person name="Grigoriev I.V."/>
            <person name="Hibbett D."/>
            <person name="Nagy L.G."/>
            <person name="Martin F.M."/>
        </authorList>
    </citation>
    <scope>NUCLEOTIDE SEQUENCE</scope>
    <source>
        <strain evidence="1">P2</strain>
    </source>
</reference>
<dbReference type="Proteomes" id="UP000886501">
    <property type="component" value="Unassembled WGS sequence"/>
</dbReference>
<keyword evidence="2" id="KW-1185">Reference proteome</keyword>
<sequence length="485" mass="53003">MVTVWSLSDVAQHNSPSDCWVIIDGKVYDVTDFLPKHPGGKQVILKYAGRDATTAYEPIHPDDALEKNLPKEKCLGPVNAAAKQQLQSEESLHKKTKDEIRVTEAQAKKPPLKCVHTLQDMEDVARSVLSYKANAYYSSAADDLVTHSENIRAFSRFFFHPRVLRAVSHCDPSTLILGHKSSLPIFICGAALAKLGHPLGEANITKGAGRCNLIQMVSTNASLSPAQIAAARVSPDQTLFFQLYKKKEDALALELIREVEALGYSAIFLTVDAVVPGNRERDIKAPWILEDQEREVEGKPPAVDDPQDKAVGGALGTAGGLIAGNDVDMTWEKTIPWLRKATKLPIVIKGIQCVADAILAVEAGVDGILISNHGGRQLEFAIPTIEVLYRLRQQRPDVFQNTEVYIDGDVLKALCLGARAVGLGRPFLYAQSAYGDAGVVKIIKILEREIVYGMQLLGATTVNDLIPKLVERVDWQPIVPALTKL</sequence>
<comment type="caution">
    <text evidence="1">The sequence shown here is derived from an EMBL/GenBank/DDBJ whole genome shotgun (WGS) entry which is preliminary data.</text>
</comment>
<reference evidence="1" key="2">
    <citation type="journal article" date="2020" name="Nat. Commun.">
        <title>Large-scale genome sequencing of mycorrhizal fungi provides insights into the early evolution of symbiotic traits.</title>
        <authorList>
            <person name="Miyauchi S."/>
            <person name="Kiss E."/>
            <person name="Kuo A."/>
            <person name="Drula E."/>
            <person name="Kohler A."/>
            <person name="Sanchez-Garcia M."/>
            <person name="Morin E."/>
            <person name="Andreopoulos B."/>
            <person name="Barry K.W."/>
            <person name="Bonito G."/>
            <person name="Buee M."/>
            <person name="Carver A."/>
            <person name="Chen C."/>
            <person name="Cichocki N."/>
            <person name="Clum A."/>
            <person name="Culley D."/>
            <person name="Crous P.W."/>
            <person name="Fauchery L."/>
            <person name="Girlanda M."/>
            <person name="Hayes R.D."/>
            <person name="Keri Z."/>
            <person name="LaButti K."/>
            <person name="Lipzen A."/>
            <person name="Lombard V."/>
            <person name="Magnuson J."/>
            <person name="Maillard F."/>
            <person name="Murat C."/>
            <person name="Nolan M."/>
            <person name="Ohm R.A."/>
            <person name="Pangilinan J."/>
            <person name="Pereira M.F."/>
            <person name="Perotto S."/>
            <person name="Peter M."/>
            <person name="Pfister S."/>
            <person name="Riley R."/>
            <person name="Sitrit Y."/>
            <person name="Stielow J.B."/>
            <person name="Szollosi G."/>
            <person name="Zifcakova L."/>
            <person name="Stursova M."/>
            <person name="Spatafora J.W."/>
            <person name="Tedersoo L."/>
            <person name="Vaario L.M."/>
            <person name="Yamada A."/>
            <person name="Yan M."/>
            <person name="Wang P."/>
            <person name="Xu J."/>
            <person name="Bruns T."/>
            <person name="Baldrian P."/>
            <person name="Vilgalys R."/>
            <person name="Dunand C."/>
            <person name="Henrissat B."/>
            <person name="Grigoriev I.V."/>
            <person name="Hibbett D."/>
            <person name="Nagy L.G."/>
            <person name="Martin F.M."/>
        </authorList>
    </citation>
    <scope>NUCLEOTIDE SEQUENCE</scope>
    <source>
        <strain evidence="1">P2</strain>
    </source>
</reference>
<evidence type="ECO:0000313" key="1">
    <source>
        <dbReference type="EMBL" id="KAF9654240.1"/>
    </source>
</evidence>
<proteinExistence type="predicted"/>